<organism evidence="1 2">
    <name type="scientific">Ramlibacter agri</name>
    <dbReference type="NCBI Taxonomy" id="2728837"/>
    <lineage>
        <taxon>Bacteria</taxon>
        <taxon>Pseudomonadati</taxon>
        <taxon>Pseudomonadota</taxon>
        <taxon>Betaproteobacteria</taxon>
        <taxon>Burkholderiales</taxon>
        <taxon>Comamonadaceae</taxon>
        <taxon>Ramlibacter</taxon>
    </lineage>
</organism>
<sequence length="80" mass="8770">MLHEANTRRARAASGIRAYLHDHPHAADTEHGIAQWWLPQVGVEVPLADVQSALRALVQRGDVQRTVLPDGTAIYRGLAP</sequence>
<keyword evidence="2" id="KW-1185">Reference proteome</keyword>
<evidence type="ECO:0000313" key="2">
    <source>
        <dbReference type="Proteomes" id="UP000541185"/>
    </source>
</evidence>
<reference evidence="1 2" key="1">
    <citation type="submission" date="2020-04" db="EMBL/GenBank/DDBJ databases">
        <title>Ramlibacter sp. G-1-2-2 isolated from soil.</title>
        <authorList>
            <person name="Dahal R.H."/>
        </authorList>
    </citation>
    <scope>NUCLEOTIDE SEQUENCE [LARGE SCALE GENOMIC DNA]</scope>
    <source>
        <strain evidence="1 2">G-1-2-2</strain>
    </source>
</reference>
<dbReference type="Proteomes" id="UP000541185">
    <property type="component" value="Unassembled WGS sequence"/>
</dbReference>
<protein>
    <submittedName>
        <fullName evidence="1">Uncharacterized protein</fullName>
    </submittedName>
</protein>
<comment type="caution">
    <text evidence="1">The sequence shown here is derived from an EMBL/GenBank/DDBJ whole genome shotgun (WGS) entry which is preliminary data.</text>
</comment>
<accession>A0A848HBF7</accession>
<proteinExistence type="predicted"/>
<dbReference type="RefSeq" id="WP_169421082.1">
    <property type="nucleotide sequence ID" value="NZ_JABBFX010000002.1"/>
</dbReference>
<dbReference type="EMBL" id="JABBFX010000002">
    <property type="protein sequence ID" value="NML46839.1"/>
    <property type="molecule type" value="Genomic_DNA"/>
</dbReference>
<dbReference type="AlphaFoldDB" id="A0A848HBF7"/>
<gene>
    <name evidence="1" type="ORF">HHL11_24050</name>
</gene>
<evidence type="ECO:0000313" key="1">
    <source>
        <dbReference type="EMBL" id="NML46839.1"/>
    </source>
</evidence>
<name>A0A848HBF7_9BURK</name>